<dbReference type="CDD" id="cd05233">
    <property type="entry name" value="SDR_c"/>
    <property type="match status" value="1"/>
</dbReference>
<name>A0ABU2NDD5_9PSEU</name>
<protein>
    <submittedName>
        <fullName evidence="5">SDR family oxidoreductase</fullName>
    </submittedName>
</protein>
<accession>A0ABU2NDD5</accession>
<dbReference type="PANTHER" id="PTHR44196">
    <property type="entry name" value="DEHYDROGENASE/REDUCTASE SDR FAMILY MEMBER 7B"/>
    <property type="match status" value="1"/>
</dbReference>
<gene>
    <name evidence="5" type="ORF">RM445_20700</name>
</gene>
<evidence type="ECO:0000313" key="6">
    <source>
        <dbReference type="Proteomes" id="UP001183202"/>
    </source>
</evidence>
<dbReference type="PRINTS" id="PR00080">
    <property type="entry name" value="SDRFAMILY"/>
</dbReference>
<dbReference type="Gene3D" id="3.40.50.720">
    <property type="entry name" value="NAD(P)-binding Rossmann-like Domain"/>
    <property type="match status" value="1"/>
</dbReference>
<dbReference type="InterPro" id="IPR020904">
    <property type="entry name" value="Sc_DH/Rdtase_CS"/>
</dbReference>
<feature type="compositionally biased region" description="Pro residues" evidence="4">
    <location>
        <begin position="314"/>
        <end position="325"/>
    </location>
</feature>
<feature type="region of interest" description="Disordered" evidence="4">
    <location>
        <begin position="301"/>
        <end position="325"/>
    </location>
</feature>
<dbReference type="EMBL" id="JAVREJ010000015">
    <property type="protein sequence ID" value="MDT0351951.1"/>
    <property type="molecule type" value="Genomic_DNA"/>
</dbReference>
<organism evidence="5 6">
    <name type="scientific">Pseudonocardia charpentierae</name>
    <dbReference type="NCBI Taxonomy" id="3075545"/>
    <lineage>
        <taxon>Bacteria</taxon>
        <taxon>Bacillati</taxon>
        <taxon>Actinomycetota</taxon>
        <taxon>Actinomycetes</taxon>
        <taxon>Pseudonocardiales</taxon>
        <taxon>Pseudonocardiaceae</taxon>
        <taxon>Pseudonocardia</taxon>
    </lineage>
</organism>
<dbReference type="RefSeq" id="WP_311558453.1">
    <property type="nucleotide sequence ID" value="NZ_JAVREJ010000015.1"/>
</dbReference>
<dbReference type="PRINTS" id="PR00081">
    <property type="entry name" value="GDHRDH"/>
</dbReference>
<keyword evidence="6" id="KW-1185">Reference proteome</keyword>
<comment type="caution">
    <text evidence="5">The sequence shown here is derived from an EMBL/GenBank/DDBJ whole genome shotgun (WGS) entry which is preliminary data.</text>
</comment>
<sequence length="325" mass="34332">MTDKPVAVVTGASRGLGFLLARELADRGHDLVVNARSESGLAVAAAALQERGAQVVTVPGDVSDPAVGQQLVEAATARFGRLDVLVTNAGTIQVGPAFAMRAQDFANAMDLMFYGVLHPVLAALPVMKQRGAGRILIISSIGGKLPAPHLLPYVAAKHASVGFAEGLRVEAIRHGITVTCAVPGLMRTGSPRNALFTGDQSGEHRWFTLGDSLPLVSMDAERAARQLVGAALKGKPEVAPTPLAKIGMRVHGLAPATTIRLVSVVNRLLPSDETPRPMRPGHAVEKPARWFDSLTTLTRRAARRYHQHDDSSPDPAPDPAPSTRP</sequence>
<dbReference type="InterPro" id="IPR002347">
    <property type="entry name" value="SDR_fam"/>
</dbReference>
<evidence type="ECO:0000256" key="1">
    <source>
        <dbReference type="ARBA" id="ARBA00006484"/>
    </source>
</evidence>
<evidence type="ECO:0000313" key="5">
    <source>
        <dbReference type="EMBL" id="MDT0351951.1"/>
    </source>
</evidence>
<evidence type="ECO:0000256" key="2">
    <source>
        <dbReference type="ARBA" id="ARBA00023002"/>
    </source>
</evidence>
<evidence type="ECO:0000256" key="3">
    <source>
        <dbReference type="RuleBase" id="RU000363"/>
    </source>
</evidence>
<dbReference type="InterPro" id="IPR036291">
    <property type="entry name" value="NAD(P)-bd_dom_sf"/>
</dbReference>
<evidence type="ECO:0000256" key="4">
    <source>
        <dbReference type="SAM" id="MobiDB-lite"/>
    </source>
</evidence>
<dbReference type="Pfam" id="PF00106">
    <property type="entry name" value="adh_short"/>
    <property type="match status" value="1"/>
</dbReference>
<dbReference type="PANTHER" id="PTHR44196:SF1">
    <property type="entry name" value="DEHYDROGENASE_REDUCTASE SDR FAMILY MEMBER 7B"/>
    <property type="match status" value="1"/>
</dbReference>
<reference evidence="6" key="1">
    <citation type="submission" date="2023-07" db="EMBL/GenBank/DDBJ databases">
        <title>30 novel species of actinomycetes from the DSMZ collection.</title>
        <authorList>
            <person name="Nouioui I."/>
        </authorList>
    </citation>
    <scope>NUCLEOTIDE SEQUENCE [LARGE SCALE GENOMIC DNA]</scope>
    <source>
        <strain evidence="6">DSM 45834</strain>
    </source>
</reference>
<comment type="similarity">
    <text evidence="1 3">Belongs to the short-chain dehydrogenases/reductases (SDR) family.</text>
</comment>
<keyword evidence="2" id="KW-0560">Oxidoreductase</keyword>
<dbReference type="PROSITE" id="PS00061">
    <property type="entry name" value="ADH_SHORT"/>
    <property type="match status" value="1"/>
</dbReference>
<dbReference type="SUPFAM" id="SSF51735">
    <property type="entry name" value="NAD(P)-binding Rossmann-fold domains"/>
    <property type="match status" value="1"/>
</dbReference>
<dbReference type="Proteomes" id="UP001183202">
    <property type="component" value="Unassembled WGS sequence"/>
</dbReference>
<proteinExistence type="inferred from homology"/>